<dbReference type="PROSITE" id="PS51767">
    <property type="entry name" value="PEPTIDASE_A1"/>
    <property type="match status" value="1"/>
</dbReference>
<feature type="chain" id="PRO_5003712424" evidence="8">
    <location>
        <begin position="18"/>
        <end position="391"/>
    </location>
</feature>
<evidence type="ECO:0000256" key="5">
    <source>
        <dbReference type="PIRSR" id="PIRSR601461-1"/>
    </source>
</evidence>
<keyword evidence="8" id="KW-0732">Signal</keyword>
<dbReference type="eggNOG" id="KOG1339">
    <property type="taxonomic scope" value="Eukaryota"/>
</dbReference>
<dbReference type="PRINTS" id="PR00792">
    <property type="entry name" value="PEPSIN"/>
</dbReference>
<sequence>MSKTIIVLILAFALCSASVIRIPIKKRARTELQDEILYKKLERKERGFLDQILNSDEDIPSYPEIKVQNYLDMSYYGEISIGTPPQPFVILFDTGSSDLWVPGKPCISLPCLVHPKFNTQKSSTYNESAQKFSLVYGSGAVTGHLATETVTLGPLQAQNVTFGLAKTLTSAFETTKFDGILGLAYKELSGFKANTFFDELVAQKQVASNLFSLYLSDKENSDDSELILGGIDQSYASSEFKFYPVILKAWYVIAANSISVGNLNLQLDSMIVDSGSSVVFGVPEVINPIIQLFPKNIDCGSISQYPNVTINISGDDYVLEPVDYIVQIEYKGRTQCQLGFAATKLSKQLGNALILGDTFFRKYYTAYDRENNRVGFAIANHNNNKKAQKLI</sequence>
<dbReference type="PROSITE" id="PS00141">
    <property type="entry name" value="ASP_PROTEASE"/>
    <property type="match status" value="1"/>
</dbReference>
<dbReference type="OMA" id="VEIQYGK"/>
<dbReference type="HOGENOM" id="CLU_013253_3_4_1"/>
<accession>I7MK30</accession>
<keyword evidence="11" id="KW-1185">Reference proteome</keyword>
<dbReference type="EMBL" id="GG662663">
    <property type="protein sequence ID" value="EAR97488.1"/>
    <property type="molecule type" value="Genomic_DNA"/>
</dbReference>
<dbReference type="KEGG" id="tet:TTHERM_00437370"/>
<evidence type="ECO:0000256" key="4">
    <source>
        <dbReference type="ARBA" id="ARBA00022801"/>
    </source>
</evidence>
<evidence type="ECO:0000256" key="7">
    <source>
        <dbReference type="RuleBase" id="RU000454"/>
    </source>
</evidence>
<dbReference type="PANTHER" id="PTHR47966:SF51">
    <property type="entry name" value="BETA-SITE APP-CLEAVING ENZYME, ISOFORM A-RELATED"/>
    <property type="match status" value="1"/>
</dbReference>
<keyword evidence="2 7" id="KW-0645">Protease</keyword>
<feature type="signal peptide" evidence="8">
    <location>
        <begin position="1"/>
        <end position="17"/>
    </location>
</feature>
<dbReference type="Proteomes" id="UP000009168">
    <property type="component" value="Unassembled WGS sequence"/>
</dbReference>
<dbReference type="RefSeq" id="XP_001017733.1">
    <property type="nucleotide sequence ID" value="XM_001017733.1"/>
</dbReference>
<evidence type="ECO:0000256" key="1">
    <source>
        <dbReference type="ARBA" id="ARBA00007447"/>
    </source>
</evidence>
<keyword evidence="4 7" id="KW-0378">Hydrolase</keyword>
<dbReference type="FunCoup" id="I7MK30">
    <property type="interactions" value="18"/>
</dbReference>
<protein>
    <submittedName>
        <fullName evidence="10">Eukaryotic aspartyl protease</fullName>
    </submittedName>
</protein>
<gene>
    <name evidence="10" type="ORF">TTHERM_00437370</name>
</gene>
<keyword evidence="3 7" id="KW-0064">Aspartyl protease</keyword>
<evidence type="ECO:0000313" key="10">
    <source>
        <dbReference type="EMBL" id="EAR97488.1"/>
    </source>
</evidence>
<dbReference type="GO" id="GO:0004190">
    <property type="term" value="F:aspartic-type endopeptidase activity"/>
    <property type="evidence" value="ECO:0007669"/>
    <property type="project" value="UniProtKB-KW"/>
</dbReference>
<name>I7MK30_TETTS</name>
<feature type="disulfide bond" evidence="6">
    <location>
        <begin position="299"/>
        <end position="336"/>
    </location>
</feature>
<dbReference type="GO" id="GO:0006508">
    <property type="term" value="P:proteolysis"/>
    <property type="evidence" value="ECO:0007669"/>
    <property type="project" value="UniProtKB-KW"/>
</dbReference>
<dbReference type="AlphaFoldDB" id="I7MK30"/>
<comment type="similarity">
    <text evidence="1 7">Belongs to the peptidase A1 family.</text>
</comment>
<feature type="domain" description="Peptidase A1" evidence="9">
    <location>
        <begin position="75"/>
        <end position="377"/>
    </location>
</feature>
<dbReference type="Gene3D" id="2.40.70.10">
    <property type="entry name" value="Acid Proteases"/>
    <property type="match status" value="2"/>
</dbReference>
<evidence type="ECO:0000256" key="8">
    <source>
        <dbReference type="SAM" id="SignalP"/>
    </source>
</evidence>
<feature type="active site" evidence="5">
    <location>
        <position position="93"/>
    </location>
</feature>
<feature type="active site" evidence="5">
    <location>
        <position position="273"/>
    </location>
</feature>
<dbReference type="FunFam" id="2.40.70.10:FF:000149">
    <property type="entry name" value="Uncharacterized protein"/>
    <property type="match status" value="1"/>
</dbReference>
<evidence type="ECO:0000313" key="11">
    <source>
        <dbReference type="Proteomes" id="UP000009168"/>
    </source>
</evidence>
<dbReference type="InterPro" id="IPR021109">
    <property type="entry name" value="Peptidase_aspartic_dom_sf"/>
</dbReference>
<organism evidence="10 11">
    <name type="scientific">Tetrahymena thermophila (strain SB210)</name>
    <dbReference type="NCBI Taxonomy" id="312017"/>
    <lineage>
        <taxon>Eukaryota</taxon>
        <taxon>Sar</taxon>
        <taxon>Alveolata</taxon>
        <taxon>Ciliophora</taxon>
        <taxon>Intramacronucleata</taxon>
        <taxon>Oligohymenophorea</taxon>
        <taxon>Hymenostomatida</taxon>
        <taxon>Tetrahymenina</taxon>
        <taxon>Tetrahymenidae</taxon>
        <taxon>Tetrahymena</taxon>
    </lineage>
</organism>
<reference evidence="11" key="1">
    <citation type="journal article" date="2006" name="PLoS Biol.">
        <title>Macronuclear genome sequence of the ciliate Tetrahymena thermophila, a model eukaryote.</title>
        <authorList>
            <person name="Eisen J.A."/>
            <person name="Coyne R.S."/>
            <person name="Wu M."/>
            <person name="Wu D."/>
            <person name="Thiagarajan M."/>
            <person name="Wortman J.R."/>
            <person name="Badger J.H."/>
            <person name="Ren Q."/>
            <person name="Amedeo P."/>
            <person name="Jones K.M."/>
            <person name="Tallon L.J."/>
            <person name="Delcher A.L."/>
            <person name="Salzberg S.L."/>
            <person name="Silva J.C."/>
            <person name="Haas B.J."/>
            <person name="Majoros W.H."/>
            <person name="Farzad M."/>
            <person name="Carlton J.M."/>
            <person name="Smith R.K. Jr."/>
            <person name="Garg J."/>
            <person name="Pearlman R.E."/>
            <person name="Karrer K.M."/>
            <person name="Sun L."/>
            <person name="Manning G."/>
            <person name="Elde N.C."/>
            <person name="Turkewitz A.P."/>
            <person name="Asai D.J."/>
            <person name="Wilkes D.E."/>
            <person name="Wang Y."/>
            <person name="Cai H."/>
            <person name="Collins K."/>
            <person name="Stewart B.A."/>
            <person name="Lee S.R."/>
            <person name="Wilamowska K."/>
            <person name="Weinberg Z."/>
            <person name="Ruzzo W.L."/>
            <person name="Wloga D."/>
            <person name="Gaertig J."/>
            <person name="Frankel J."/>
            <person name="Tsao C.-C."/>
            <person name="Gorovsky M.A."/>
            <person name="Keeling P.J."/>
            <person name="Waller R.F."/>
            <person name="Patron N.J."/>
            <person name="Cherry J.M."/>
            <person name="Stover N.A."/>
            <person name="Krieger C.J."/>
            <person name="del Toro C."/>
            <person name="Ryder H.F."/>
            <person name="Williamson S.C."/>
            <person name="Barbeau R.A."/>
            <person name="Hamilton E.P."/>
            <person name="Orias E."/>
        </authorList>
    </citation>
    <scope>NUCLEOTIDE SEQUENCE [LARGE SCALE GENOMIC DNA]</scope>
    <source>
        <strain evidence="11">SB210</strain>
    </source>
</reference>
<proteinExistence type="inferred from homology"/>
<dbReference type="STRING" id="312017.I7MK30"/>
<dbReference type="InParanoid" id="I7MK30"/>
<evidence type="ECO:0000256" key="3">
    <source>
        <dbReference type="ARBA" id="ARBA00022750"/>
    </source>
</evidence>
<evidence type="ECO:0000256" key="2">
    <source>
        <dbReference type="ARBA" id="ARBA00022670"/>
    </source>
</evidence>
<dbReference type="InterPro" id="IPR033121">
    <property type="entry name" value="PEPTIDASE_A1"/>
</dbReference>
<dbReference type="InterPro" id="IPR001969">
    <property type="entry name" value="Aspartic_peptidase_AS"/>
</dbReference>
<dbReference type="GeneID" id="7824897"/>
<dbReference type="InterPro" id="IPR001461">
    <property type="entry name" value="Aspartic_peptidase_A1"/>
</dbReference>
<evidence type="ECO:0000256" key="6">
    <source>
        <dbReference type="PIRSR" id="PIRSR601461-2"/>
    </source>
</evidence>
<evidence type="ECO:0000259" key="9">
    <source>
        <dbReference type="PROSITE" id="PS51767"/>
    </source>
</evidence>
<dbReference type="OrthoDB" id="771136at2759"/>
<dbReference type="Pfam" id="PF00026">
    <property type="entry name" value="Asp"/>
    <property type="match status" value="1"/>
</dbReference>
<dbReference type="SUPFAM" id="SSF50630">
    <property type="entry name" value="Acid proteases"/>
    <property type="match status" value="1"/>
</dbReference>
<keyword evidence="6" id="KW-1015">Disulfide bond</keyword>
<feature type="disulfide bond" evidence="6">
    <location>
        <begin position="106"/>
        <end position="111"/>
    </location>
</feature>
<dbReference type="PANTHER" id="PTHR47966">
    <property type="entry name" value="BETA-SITE APP-CLEAVING ENZYME, ISOFORM A-RELATED"/>
    <property type="match status" value="1"/>
</dbReference>